<protein>
    <submittedName>
        <fullName evidence="10">Transcription factor TCP12</fullName>
    </submittedName>
</protein>
<dbReference type="GO" id="GO:0003677">
    <property type="term" value="F:DNA binding"/>
    <property type="evidence" value="ECO:0007669"/>
    <property type="project" value="UniProtKB-KW"/>
</dbReference>
<dbReference type="AlphaFoldDB" id="A0A438FYT3"/>
<keyword evidence="3" id="KW-0805">Transcription regulation</keyword>
<feature type="compositionally biased region" description="Pro residues" evidence="7">
    <location>
        <begin position="33"/>
        <end position="57"/>
    </location>
</feature>
<accession>A0A438FYT3</accession>
<feature type="domain" description="R" evidence="9">
    <location>
        <begin position="366"/>
        <end position="383"/>
    </location>
</feature>
<dbReference type="GO" id="GO:0005634">
    <property type="term" value="C:nucleus"/>
    <property type="evidence" value="ECO:0007669"/>
    <property type="project" value="UniProtKB-SubCell"/>
</dbReference>
<dbReference type="EMBL" id="QGNW01000693">
    <property type="protein sequence ID" value="RVW65130.1"/>
    <property type="molecule type" value="Genomic_DNA"/>
</dbReference>
<sequence length="571" mass="63491">MGQIAPRFTFPPKDEDKRKALVRNKYQFLCYIPPIPPPALTRPTPSPPPQRPPPSQAPPRLSISKYYSTCIISQHKSEYPSLFPFIFPFPPEPLVLITCRVKRTPTCLHHPLRMFPSSNRSNPFRYIDDENPNSGEDQPPSSFLHFPAAFLDDYELLPTHLLPQRQLMLVDRSGAQGDQSEINAAASNKTTSVDKETSSDVVADQQQEPLEVPPMKKSDSAKKSVPRKRTGKKDRHSKIYTAQGPRDRRMRLSLQIARKFFDLQDILGFDKASKTIEWLFTKSKAAIKELTGNLPQIKHIGGGGTSGGTSASSISESKGTSRLKEIAHNGEPKGIVTNGESSVLTTPKEKKNRKPRSKSALNPLAKESREKARARARERTREKMIMRSLEKSKQCSEANPNNLEQLVPSSPLETGEASGSRSQEMSASLEVVAEVEEPSTHSLEHQMATVGIIEKFLGIPSSSTSSSIFNYSPNIAVSSGVNSNNFPCFPGNWDIDDSRIHSGYSAMTNMGPSTGNFQDQNPTSVFMTTTNVRQQNPTSLFMTTSNRRLESQFQDQNSRNPLDGNKNHRLC</sequence>
<feature type="region of interest" description="Disordered" evidence="7">
    <location>
        <begin position="297"/>
        <end position="421"/>
    </location>
</feature>
<evidence type="ECO:0000256" key="4">
    <source>
        <dbReference type="ARBA" id="ARBA00023125"/>
    </source>
</evidence>
<feature type="compositionally biased region" description="Polar residues" evidence="7">
    <location>
        <begin position="395"/>
        <end position="421"/>
    </location>
</feature>
<dbReference type="Proteomes" id="UP000288805">
    <property type="component" value="Unassembled WGS sequence"/>
</dbReference>
<reference evidence="10 11" key="1">
    <citation type="journal article" date="2018" name="PLoS Genet.">
        <title>Population sequencing reveals clonal diversity and ancestral inbreeding in the grapevine cultivar Chardonnay.</title>
        <authorList>
            <person name="Roach M.J."/>
            <person name="Johnson D.L."/>
            <person name="Bohlmann J."/>
            <person name="van Vuuren H.J."/>
            <person name="Jones S.J."/>
            <person name="Pretorius I.S."/>
            <person name="Schmidt S.A."/>
            <person name="Borneman A.R."/>
        </authorList>
    </citation>
    <scope>NUCLEOTIDE SEQUENCE [LARGE SCALE GENOMIC DNA]</scope>
    <source>
        <strain evidence="11">cv. Chardonnay</strain>
        <tissue evidence="10">Leaf</tissue>
    </source>
</reference>
<feature type="compositionally biased region" description="Basic and acidic residues" evidence="7">
    <location>
        <begin position="322"/>
        <end position="331"/>
    </location>
</feature>
<dbReference type="InterPro" id="IPR005333">
    <property type="entry name" value="Transcription_factor_TCP"/>
</dbReference>
<proteinExistence type="predicted"/>
<dbReference type="InterPro" id="IPR017888">
    <property type="entry name" value="CYC/TB1_R_domain"/>
</dbReference>
<organism evidence="10 11">
    <name type="scientific">Vitis vinifera</name>
    <name type="common">Grape</name>
    <dbReference type="NCBI Taxonomy" id="29760"/>
    <lineage>
        <taxon>Eukaryota</taxon>
        <taxon>Viridiplantae</taxon>
        <taxon>Streptophyta</taxon>
        <taxon>Embryophyta</taxon>
        <taxon>Tracheophyta</taxon>
        <taxon>Spermatophyta</taxon>
        <taxon>Magnoliopsida</taxon>
        <taxon>eudicotyledons</taxon>
        <taxon>Gunneridae</taxon>
        <taxon>Pentapetalae</taxon>
        <taxon>rosids</taxon>
        <taxon>Vitales</taxon>
        <taxon>Vitaceae</taxon>
        <taxon>Viteae</taxon>
        <taxon>Vitis</taxon>
    </lineage>
</organism>
<evidence type="ECO:0000259" key="8">
    <source>
        <dbReference type="PROSITE" id="PS51369"/>
    </source>
</evidence>
<evidence type="ECO:0000256" key="2">
    <source>
        <dbReference type="ARBA" id="ARBA00022473"/>
    </source>
</evidence>
<keyword evidence="5" id="KW-0804">Transcription</keyword>
<evidence type="ECO:0000256" key="1">
    <source>
        <dbReference type="ARBA" id="ARBA00004123"/>
    </source>
</evidence>
<dbReference type="PROSITE" id="PS51369">
    <property type="entry name" value="TCP"/>
    <property type="match status" value="1"/>
</dbReference>
<dbReference type="PANTHER" id="PTHR31072:SF87">
    <property type="entry name" value="TRANSCRIPTION FACTOR TCP12"/>
    <property type="match status" value="1"/>
</dbReference>
<evidence type="ECO:0000259" key="9">
    <source>
        <dbReference type="PROSITE" id="PS51370"/>
    </source>
</evidence>
<comment type="subcellular location">
    <subcellularLocation>
        <location evidence="1">Nucleus</location>
    </subcellularLocation>
</comment>
<evidence type="ECO:0000256" key="6">
    <source>
        <dbReference type="ARBA" id="ARBA00023242"/>
    </source>
</evidence>
<comment type="caution">
    <text evidence="10">The sequence shown here is derived from an EMBL/GenBank/DDBJ whole genome shotgun (WGS) entry which is preliminary data.</text>
</comment>
<name>A0A438FYT3_VITVI</name>
<feature type="compositionally biased region" description="Basic residues" evidence="7">
    <location>
        <begin position="224"/>
        <end position="238"/>
    </location>
</feature>
<keyword evidence="2" id="KW-0217">Developmental protein</keyword>
<gene>
    <name evidence="10" type="primary">TCP12_1</name>
    <name evidence="10" type="ORF">CK203_034906</name>
</gene>
<feature type="compositionally biased region" description="Low complexity" evidence="7">
    <location>
        <begin position="308"/>
        <end position="320"/>
    </location>
</feature>
<feature type="compositionally biased region" description="Polar residues" evidence="7">
    <location>
        <begin position="132"/>
        <end position="141"/>
    </location>
</feature>
<dbReference type="Pfam" id="PF03634">
    <property type="entry name" value="TCP"/>
    <property type="match status" value="1"/>
</dbReference>
<evidence type="ECO:0000313" key="10">
    <source>
        <dbReference type="EMBL" id="RVW65130.1"/>
    </source>
</evidence>
<feature type="compositionally biased region" description="Basic and acidic residues" evidence="7">
    <location>
        <begin position="366"/>
        <end position="394"/>
    </location>
</feature>
<keyword evidence="4" id="KW-0238">DNA-binding</keyword>
<dbReference type="GO" id="GO:0003700">
    <property type="term" value="F:DNA-binding transcription factor activity"/>
    <property type="evidence" value="ECO:0007669"/>
    <property type="project" value="InterPro"/>
</dbReference>
<dbReference type="InterPro" id="IPR017887">
    <property type="entry name" value="TF_TCP_subgr"/>
</dbReference>
<evidence type="ECO:0000256" key="3">
    <source>
        <dbReference type="ARBA" id="ARBA00023015"/>
    </source>
</evidence>
<feature type="region of interest" description="Disordered" evidence="7">
    <location>
        <begin position="552"/>
        <end position="571"/>
    </location>
</feature>
<evidence type="ECO:0000256" key="5">
    <source>
        <dbReference type="ARBA" id="ARBA00023163"/>
    </source>
</evidence>
<evidence type="ECO:0000313" key="11">
    <source>
        <dbReference type="Proteomes" id="UP000288805"/>
    </source>
</evidence>
<feature type="domain" description="TCP" evidence="8">
    <location>
        <begin position="232"/>
        <end position="290"/>
    </location>
</feature>
<feature type="region of interest" description="Disordered" evidence="7">
    <location>
        <begin position="119"/>
        <end position="141"/>
    </location>
</feature>
<dbReference type="PROSITE" id="PS51370">
    <property type="entry name" value="R"/>
    <property type="match status" value="1"/>
</dbReference>
<dbReference type="PANTHER" id="PTHR31072">
    <property type="entry name" value="TRANSCRIPTION FACTOR TCP4-RELATED"/>
    <property type="match status" value="1"/>
</dbReference>
<feature type="region of interest" description="Disordered" evidence="7">
    <location>
        <begin position="182"/>
        <end position="246"/>
    </location>
</feature>
<keyword evidence="6" id="KW-0539">Nucleus</keyword>
<feature type="compositionally biased region" description="Polar residues" evidence="7">
    <location>
        <begin position="182"/>
        <end position="191"/>
    </location>
</feature>
<evidence type="ECO:0000256" key="7">
    <source>
        <dbReference type="SAM" id="MobiDB-lite"/>
    </source>
</evidence>
<feature type="region of interest" description="Disordered" evidence="7">
    <location>
        <begin position="33"/>
        <end position="59"/>
    </location>
</feature>